<evidence type="ECO:0000259" key="23">
    <source>
        <dbReference type="Pfam" id="PF08544"/>
    </source>
</evidence>
<dbReference type="Proteomes" id="UP000018144">
    <property type="component" value="Unassembled WGS sequence"/>
</dbReference>
<dbReference type="InterPro" id="IPR036554">
    <property type="entry name" value="GHMP_kinase_C_sf"/>
</dbReference>
<proteinExistence type="inferred from homology"/>
<dbReference type="AlphaFoldDB" id="U4LFD8"/>
<dbReference type="GO" id="GO:0009088">
    <property type="term" value="P:threonine biosynthetic process"/>
    <property type="evidence" value="ECO:0007669"/>
    <property type="project" value="UniProtKB-UniPathway"/>
</dbReference>
<feature type="transmembrane region" description="Helical" evidence="21">
    <location>
        <begin position="485"/>
        <end position="512"/>
    </location>
</feature>
<dbReference type="InterPro" id="IPR006203">
    <property type="entry name" value="GHMP_knse_ATP-bd_CS"/>
</dbReference>
<evidence type="ECO:0000256" key="6">
    <source>
        <dbReference type="ARBA" id="ARBA00022448"/>
    </source>
</evidence>
<evidence type="ECO:0000259" key="22">
    <source>
        <dbReference type="Pfam" id="PF00288"/>
    </source>
</evidence>
<evidence type="ECO:0000256" key="8">
    <source>
        <dbReference type="ARBA" id="ARBA00022679"/>
    </source>
</evidence>
<evidence type="ECO:0000256" key="5">
    <source>
        <dbReference type="ARBA" id="ARBA00017858"/>
    </source>
</evidence>
<evidence type="ECO:0000256" key="21">
    <source>
        <dbReference type="SAM" id="Phobius"/>
    </source>
</evidence>
<keyword evidence="7" id="KW-0028">Amino-acid biosynthesis</keyword>
<keyword evidence="18" id="KW-0443">Lipid metabolism</keyword>
<dbReference type="PANTHER" id="PTHR19432">
    <property type="entry name" value="SUGAR TRANSPORTER"/>
    <property type="match status" value="1"/>
</dbReference>
<keyword evidence="17" id="KW-1207">Sterol metabolism</keyword>
<keyword evidence="25" id="KW-1185">Reference proteome</keyword>
<organism evidence="24 25">
    <name type="scientific">Pyronema omphalodes (strain CBS 100304)</name>
    <name type="common">Pyronema confluens</name>
    <dbReference type="NCBI Taxonomy" id="1076935"/>
    <lineage>
        <taxon>Eukaryota</taxon>
        <taxon>Fungi</taxon>
        <taxon>Dikarya</taxon>
        <taxon>Ascomycota</taxon>
        <taxon>Pezizomycotina</taxon>
        <taxon>Pezizomycetes</taxon>
        <taxon>Pezizales</taxon>
        <taxon>Pyronemataceae</taxon>
        <taxon>Pyronema</taxon>
    </lineage>
</organism>
<keyword evidence="15" id="KW-0752">Steroid biosynthesis</keyword>
<feature type="transmembrane region" description="Helical" evidence="21">
    <location>
        <begin position="236"/>
        <end position="253"/>
    </location>
</feature>
<dbReference type="EMBL" id="HF935475">
    <property type="protein sequence ID" value="CCX30789.1"/>
    <property type="molecule type" value="Genomic_DNA"/>
</dbReference>
<feature type="transmembrane region" description="Helical" evidence="21">
    <location>
        <begin position="205"/>
        <end position="224"/>
    </location>
</feature>
<dbReference type="SUPFAM" id="SSF55060">
    <property type="entry name" value="GHMP Kinase, C-terminal domain"/>
    <property type="match status" value="1"/>
</dbReference>
<dbReference type="Gene3D" id="3.30.70.890">
    <property type="entry name" value="GHMP kinase, C-terminal domain"/>
    <property type="match status" value="1"/>
</dbReference>
<comment type="function">
    <text evidence="20">Commits homoserine to the threonine biosynthesis pathway by catalyzing its O-phosphorylation.</text>
</comment>
<dbReference type="NCBIfam" id="TIGR00191">
    <property type="entry name" value="thrB"/>
    <property type="match status" value="1"/>
</dbReference>
<dbReference type="PROSITE" id="PS00627">
    <property type="entry name" value="GHMP_KINASES_ATP"/>
    <property type="match status" value="1"/>
</dbReference>
<feature type="transmembrane region" description="Helical" evidence="21">
    <location>
        <begin position="166"/>
        <end position="185"/>
    </location>
</feature>
<dbReference type="Gene3D" id="1.20.1250.20">
    <property type="entry name" value="MFS general substrate transporter like domains"/>
    <property type="match status" value="1"/>
</dbReference>
<dbReference type="STRING" id="1076935.U4LFD8"/>
<evidence type="ECO:0000256" key="3">
    <source>
        <dbReference type="ARBA" id="ARBA00007370"/>
    </source>
</evidence>
<dbReference type="GO" id="GO:0005524">
    <property type="term" value="F:ATP binding"/>
    <property type="evidence" value="ECO:0007669"/>
    <property type="project" value="UniProtKB-KW"/>
</dbReference>
<evidence type="ECO:0000256" key="19">
    <source>
        <dbReference type="ARBA" id="ARBA00049913"/>
    </source>
</evidence>
<dbReference type="Gene3D" id="3.30.230.10">
    <property type="match status" value="1"/>
</dbReference>
<dbReference type="SUPFAM" id="SSF54211">
    <property type="entry name" value="Ribosomal protein S5 domain 2-like"/>
    <property type="match status" value="1"/>
</dbReference>
<dbReference type="UniPathway" id="UPA00050">
    <property type="reaction ID" value="UER00064"/>
</dbReference>
<dbReference type="InterPro" id="IPR036259">
    <property type="entry name" value="MFS_trans_sf"/>
</dbReference>
<sequence>MSSTSTWKGAPKIWGPNESVKMVLLTISLTGVQLVWGIEMAYCAPYLLSLGLTKSLMSLVWNVGPISGMICQPIVGVLADRSTSGFGRRRPIIIIGSLCVGAALLILGWSREIVGLVLAEGEVKKTCTIVLAVGMIYVVDFAINAVQASCRALIVDTLPEEQQQKGSAWASRMIAVGNLGGYFAGMIDLRGTFGDSLGDSQFKQLLVIATLSLMLCVGITCACVSERVLVSRKDTGTGVVHMFKIIWSTIFNLPPNIWAICKVLFWAWVGWFPFQVYSTTFVGEVLKRYDTALKHQIANSDDKLGDIARVGSLALVLFSCVSLVASVALPWVIESPPSDELHKKALPKKGVIADFLRKIDPYKPELSSVWIWGHISFAALMFLTLFAASVGFATFLVAMSGVAWALMTWAPFSIVGEEIQRLGGPGRGRRGSNVRYEHLPMEEVDHSRVSADVSRISMSNSVPPFSVADLEAAENHVSSNELSGVYLGILNIFACLPQMVGSFISFVVFSILEPGKSPEFSDDVDVVQPAKGVNAIAVCLGIGAISTLAAAHYTIKFKNNYQVPCSSANIGPGFDVLGISLSVWLELTVNIDRNITNSTYPLNCKITYEGDGAGKVPLEADHNLITRTALYVLRCHQQRAFPAETHVHINNPIPLGRGLGSSGAAVVAGVMLANAVGELNLSKDRMMDFCLMIERHPDNVMAAMMGGFVGSYLRELNEEDMARKEIPLAEVLPEPAGGVDTGLEPPQPPMGIGHYIKYGWAQEVKAITIIPNFEVSTASSRAVLPKQYTAKDMIFNLQRLAVLTTALTRSPPDADLIYEAMQDKVHQQYRAGLIPGLPEVLSSMSPKTQPGLLGICLSGAGPTILALATENHDQIAENILAVFKKNGITCSYKILTPAHEGAEIIYA</sequence>
<evidence type="ECO:0000256" key="13">
    <source>
        <dbReference type="ARBA" id="ARBA00022840"/>
    </source>
</evidence>
<dbReference type="InterPro" id="IPR020568">
    <property type="entry name" value="Ribosomal_Su5_D2-typ_SF"/>
</dbReference>
<keyword evidence="15" id="KW-0756">Sterol biosynthesis</keyword>
<feature type="transmembrane region" description="Helical" evidence="21">
    <location>
        <begin position="91"/>
        <end position="109"/>
    </location>
</feature>
<dbReference type="InterPro" id="IPR014721">
    <property type="entry name" value="Ribsml_uS5_D2-typ_fold_subgr"/>
</dbReference>
<keyword evidence="8" id="KW-0808">Transferase</keyword>
<dbReference type="InterPro" id="IPR013750">
    <property type="entry name" value="GHMP_kinase_C_dom"/>
</dbReference>
<keyword evidence="13" id="KW-0067">ATP-binding</keyword>
<evidence type="ECO:0000256" key="18">
    <source>
        <dbReference type="ARBA" id="ARBA00023221"/>
    </source>
</evidence>
<keyword evidence="9 21" id="KW-0812">Transmembrane</keyword>
<keyword evidence="11" id="KW-0547">Nucleotide-binding</keyword>
<reference evidence="24 25" key="1">
    <citation type="journal article" date="2013" name="PLoS Genet.">
        <title>The genome and development-dependent transcriptomes of Pyronema confluens: a window into fungal evolution.</title>
        <authorList>
            <person name="Traeger S."/>
            <person name="Altegoer F."/>
            <person name="Freitag M."/>
            <person name="Gabaldon T."/>
            <person name="Kempken F."/>
            <person name="Kumar A."/>
            <person name="Marcet-Houben M."/>
            <person name="Poggeler S."/>
            <person name="Stajich J.E."/>
            <person name="Nowrousian M."/>
        </authorList>
    </citation>
    <scope>NUCLEOTIDE SEQUENCE [LARGE SCALE GENOMIC DNA]</scope>
    <source>
        <strain evidence="25">CBS 100304</strain>
        <tissue evidence="24">Vegetative mycelium</tissue>
    </source>
</reference>
<evidence type="ECO:0000256" key="12">
    <source>
        <dbReference type="ARBA" id="ARBA00022777"/>
    </source>
</evidence>
<keyword evidence="18" id="KW-0753">Steroid metabolism</keyword>
<dbReference type="PRINTS" id="PR00958">
    <property type="entry name" value="HOMSERKINASE"/>
</dbReference>
<evidence type="ECO:0000313" key="24">
    <source>
        <dbReference type="EMBL" id="CCX30789.1"/>
    </source>
</evidence>
<dbReference type="Pfam" id="PF00288">
    <property type="entry name" value="GHMP_kinases_N"/>
    <property type="match status" value="1"/>
</dbReference>
<evidence type="ECO:0000256" key="7">
    <source>
        <dbReference type="ARBA" id="ARBA00022605"/>
    </source>
</evidence>
<keyword evidence="12 24" id="KW-0418">Kinase</keyword>
<gene>
    <name evidence="24" type="ORF">PCON_09192</name>
</gene>
<evidence type="ECO:0000256" key="1">
    <source>
        <dbReference type="ARBA" id="ARBA00004141"/>
    </source>
</evidence>
<comment type="catalytic activity">
    <reaction evidence="19">
        <text>L-homoserine + ATP = O-phospho-L-homoserine + ADP + H(+)</text>
        <dbReference type="Rhea" id="RHEA:13985"/>
        <dbReference type="ChEBI" id="CHEBI:15378"/>
        <dbReference type="ChEBI" id="CHEBI:30616"/>
        <dbReference type="ChEBI" id="CHEBI:57476"/>
        <dbReference type="ChEBI" id="CHEBI:57590"/>
        <dbReference type="ChEBI" id="CHEBI:456216"/>
        <dbReference type="EC" id="2.7.1.39"/>
    </reaction>
    <physiologicalReaction direction="left-to-right" evidence="19">
        <dbReference type="Rhea" id="RHEA:13986"/>
    </physiologicalReaction>
</comment>
<evidence type="ECO:0000256" key="11">
    <source>
        <dbReference type="ARBA" id="ARBA00022741"/>
    </source>
</evidence>
<keyword evidence="6" id="KW-0813">Transport</keyword>
<accession>U4LFD8</accession>
<dbReference type="GO" id="GO:0005886">
    <property type="term" value="C:plasma membrane"/>
    <property type="evidence" value="ECO:0007669"/>
    <property type="project" value="TreeGrafter"/>
</dbReference>
<name>U4LFD8_PYROM</name>
<dbReference type="GO" id="GO:0004413">
    <property type="term" value="F:homoserine kinase activity"/>
    <property type="evidence" value="ECO:0007669"/>
    <property type="project" value="UniProtKB-EC"/>
</dbReference>
<feature type="domain" description="GHMP kinase N-terminal" evidence="22">
    <location>
        <begin position="623"/>
        <end position="707"/>
    </location>
</feature>
<dbReference type="FunFam" id="3.30.230.10:FF:000068">
    <property type="entry name" value="Homoserine kinase"/>
    <property type="match status" value="1"/>
</dbReference>
<dbReference type="OrthoDB" id="28755at2759"/>
<dbReference type="GO" id="GO:0016126">
    <property type="term" value="P:sterol biosynthetic process"/>
    <property type="evidence" value="ECO:0007669"/>
    <property type="project" value="UniProtKB-KW"/>
</dbReference>
<feature type="transmembrane region" description="Helical" evidence="21">
    <location>
        <begin position="59"/>
        <end position="79"/>
    </location>
</feature>
<evidence type="ECO:0000256" key="20">
    <source>
        <dbReference type="ARBA" id="ARBA00054121"/>
    </source>
</evidence>
<evidence type="ECO:0000256" key="4">
    <source>
        <dbReference type="ARBA" id="ARBA00012078"/>
    </source>
</evidence>
<protein>
    <recommendedName>
        <fullName evidence="5">Homoserine kinase</fullName>
        <ecNumber evidence="4">2.7.1.39</ecNumber>
    </recommendedName>
</protein>
<evidence type="ECO:0000256" key="15">
    <source>
        <dbReference type="ARBA" id="ARBA00023011"/>
    </source>
</evidence>
<feature type="transmembrane region" description="Helical" evidence="21">
    <location>
        <begin position="371"/>
        <end position="398"/>
    </location>
</feature>
<evidence type="ECO:0000256" key="17">
    <source>
        <dbReference type="ARBA" id="ARBA00023166"/>
    </source>
</evidence>
<keyword evidence="15" id="KW-0444">Lipid biosynthesis</keyword>
<comment type="subcellular location">
    <subcellularLocation>
        <location evidence="1">Membrane</location>
        <topology evidence="1">Multi-pass membrane protein</topology>
    </subcellularLocation>
</comment>
<keyword evidence="14 21" id="KW-1133">Transmembrane helix</keyword>
<keyword evidence="16 21" id="KW-0472">Membrane</keyword>
<dbReference type="GO" id="GO:0008506">
    <property type="term" value="F:sucrose:proton symporter activity"/>
    <property type="evidence" value="ECO:0007669"/>
    <property type="project" value="TreeGrafter"/>
</dbReference>
<dbReference type="InterPro" id="IPR006204">
    <property type="entry name" value="GHMP_kinase_N_dom"/>
</dbReference>
<feature type="transmembrane region" description="Helical" evidence="21">
    <location>
        <begin position="307"/>
        <end position="333"/>
    </location>
</feature>
<dbReference type="eggNOG" id="KOG0637">
    <property type="taxonomic scope" value="Eukaryota"/>
</dbReference>
<comment type="pathway">
    <text evidence="2">Amino-acid biosynthesis; L-threonine biosynthesis; L-threonine from L-aspartate: step 4/5.</text>
</comment>
<feature type="domain" description="GHMP kinase C-terminal" evidence="23">
    <location>
        <begin position="813"/>
        <end position="882"/>
    </location>
</feature>
<dbReference type="PANTHER" id="PTHR19432:SF76">
    <property type="entry name" value="TRANSPORTER, PUTATIVE (EUROFUNG)-RELATED"/>
    <property type="match status" value="1"/>
</dbReference>
<evidence type="ECO:0000256" key="16">
    <source>
        <dbReference type="ARBA" id="ARBA00023136"/>
    </source>
</evidence>
<feature type="transmembrane region" description="Helical" evidence="21">
    <location>
        <begin position="265"/>
        <end position="286"/>
    </location>
</feature>
<dbReference type="eggNOG" id="KOG1537">
    <property type="taxonomic scope" value="Eukaryota"/>
</dbReference>
<evidence type="ECO:0000256" key="9">
    <source>
        <dbReference type="ARBA" id="ARBA00022692"/>
    </source>
</evidence>
<evidence type="ECO:0000256" key="2">
    <source>
        <dbReference type="ARBA" id="ARBA00005015"/>
    </source>
</evidence>
<feature type="transmembrane region" description="Helical" evidence="21">
    <location>
        <begin position="532"/>
        <end position="551"/>
    </location>
</feature>
<keyword evidence="10" id="KW-0791">Threonine biosynthesis</keyword>
<evidence type="ECO:0000313" key="25">
    <source>
        <dbReference type="Proteomes" id="UP000018144"/>
    </source>
</evidence>
<evidence type="ECO:0000256" key="14">
    <source>
        <dbReference type="ARBA" id="ARBA00022989"/>
    </source>
</evidence>
<dbReference type="InterPro" id="IPR000870">
    <property type="entry name" value="Homoserine_kinase"/>
</dbReference>
<feature type="transmembrane region" description="Helical" evidence="21">
    <location>
        <begin position="129"/>
        <end position="154"/>
    </location>
</feature>
<dbReference type="EC" id="2.7.1.39" evidence="4"/>
<dbReference type="HAMAP" id="MF_00384">
    <property type="entry name" value="Homoser_kinase"/>
    <property type="match status" value="1"/>
</dbReference>
<comment type="similarity">
    <text evidence="3">Belongs to the GHMP kinase family. Homoserine kinase subfamily.</text>
</comment>
<dbReference type="SUPFAM" id="SSF103473">
    <property type="entry name" value="MFS general substrate transporter"/>
    <property type="match status" value="1"/>
</dbReference>
<dbReference type="Pfam" id="PF08544">
    <property type="entry name" value="GHMP_kinases_C"/>
    <property type="match status" value="1"/>
</dbReference>
<evidence type="ECO:0000256" key="10">
    <source>
        <dbReference type="ARBA" id="ARBA00022697"/>
    </source>
</evidence>